<dbReference type="SUPFAM" id="SSF51735">
    <property type="entry name" value="NAD(P)-binding Rossmann-fold domains"/>
    <property type="match status" value="1"/>
</dbReference>
<proteinExistence type="inferred from homology"/>
<dbReference type="NCBIfam" id="TIGR04380">
    <property type="entry name" value="myo_inos_iolG"/>
    <property type="match status" value="1"/>
</dbReference>
<evidence type="ECO:0000256" key="1">
    <source>
        <dbReference type="ARBA" id="ARBA00010928"/>
    </source>
</evidence>
<feature type="domain" description="Gfo/Idh/MocA-like oxidoreductase C-terminal" evidence="4">
    <location>
        <begin position="137"/>
        <end position="325"/>
    </location>
</feature>
<dbReference type="Gene3D" id="3.30.360.10">
    <property type="entry name" value="Dihydrodipicolinate Reductase, domain 2"/>
    <property type="match status" value="1"/>
</dbReference>
<dbReference type="InterPro" id="IPR004104">
    <property type="entry name" value="Gfo/Idh/MocA-like_OxRdtase_C"/>
</dbReference>
<dbReference type="Pfam" id="PF02894">
    <property type="entry name" value="GFO_IDH_MocA_C"/>
    <property type="match status" value="1"/>
</dbReference>
<evidence type="ECO:0000313" key="6">
    <source>
        <dbReference type="Proteomes" id="UP000450917"/>
    </source>
</evidence>
<sequence length="334" mass="36690">MQGDIRCAAIGLGRLGYWHAENLHTKIKSAKLVKVASSRAETAERAARELGVEAWTTNPDDVFTDPDIDAVILSTPTDTHARFLKTAALHGKHIFVEKPIAKSVEEGRELVRLVEETGITCQVGFMRRFDPAYAEAKKRINAGDIGRPIYFKGVSRDPVSPPEAYIKHSGGIFLDLAVHDFDMARYLMGSEVRSVRSMGSIQLHAFMGEYGDVDQALTYLNFESGAAGDVESSRNAGYGYDIRGEVVGTEGTLQIGSLRHHDLRILGPKGSSHDIIPEFATKFKDAFLLEMTHFIDCLRHGQKPSCTAIDGLRALEIAQAAADAFLSKEETRVL</sequence>
<evidence type="ECO:0000313" key="5">
    <source>
        <dbReference type="EMBL" id="MUG70098.1"/>
    </source>
</evidence>
<keyword evidence="2 5" id="KW-0560">Oxidoreductase</keyword>
<dbReference type="Pfam" id="PF01408">
    <property type="entry name" value="GFO_IDH_MocA"/>
    <property type="match status" value="1"/>
</dbReference>
<dbReference type="Proteomes" id="UP000450917">
    <property type="component" value="Unassembled WGS sequence"/>
</dbReference>
<dbReference type="PANTHER" id="PTHR42840:SF3">
    <property type="entry name" value="BINDING ROSSMANN FOLD OXIDOREDUCTASE, PUTATIVE (AFU_ORTHOLOGUE AFUA_2G10240)-RELATED"/>
    <property type="match status" value="1"/>
</dbReference>
<dbReference type="SUPFAM" id="SSF55347">
    <property type="entry name" value="Glyceraldehyde-3-phosphate dehydrogenase-like, C-terminal domain"/>
    <property type="match status" value="1"/>
</dbReference>
<dbReference type="Gene3D" id="3.40.50.720">
    <property type="entry name" value="NAD(P)-binding Rossmann-like Domain"/>
    <property type="match status" value="1"/>
</dbReference>
<comment type="caution">
    <text evidence="5">The sequence shown here is derived from an EMBL/GenBank/DDBJ whole genome shotgun (WGS) entry which is preliminary data.</text>
</comment>
<dbReference type="InterPro" id="IPR036291">
    <property type="entry name" value="NAD(P)-bd_dom_sf"/>
</dbReference>
<protein>
    <submittedName>
        <fullName evidence="5">Inositol 2-dehydrogenase</fullName>
        <ecNumber evidence="5">1.1.1.18</ecNumber>
    </submittedName>
</protein>
<keyword evidence="6" id="KW-1185">Reference proteome</keyword>
<dbReference type="RefSeq" id="WP_054795417.1">
    <property type="nucleotide sequence ID" value="NZ_JBDLZV010000001.1"/>
</dbReference>
<evidence type="ECO:0000256" key="2">
    <source>
        <dbReference type="ARBA" id="ARBA00023002"/>
    </source>
</evidence>
<dbReference type="EC" id="1.1.1.18" evidence="5"/>
<reference evidence="5 6" key="1">
    <citation type="submission" date="2019-11" db="EMBL/GenBank/DDBJ databases">
        <title>Draft genome sequences of five Paenibacillus species of dairy origin.</title>
        <authorList>
            <person name="Olajide A.M."/>
            <person name="Chen S."/>
            <person name="Lapointe G."/>
        </authorList>
    </citation>
    <scope>NUCLEOTIDE SEQUENCE [LARGE SCALE GENOMIC DNA]</scope>
    <source>
        <strain evidence="5 6">2CS3</strain>
    </source>
</reference>
<dbReference type="AlphaFoldDB" id="A0A7X2Z866"/>
<dbReference type="GO" id="GO:0050112">
    <property type="term" value="F:inositol 2-dehydrogenase (NAD+) activity"/>
    <property type="evidence" value="ECO:0007669"/>
    <property type="project" value="UniProtKB-EC"/>
</dbReference>
<evidence type="ECO:0000259" key="3">
    <source>
        <dbReference type="Pfam" id="PF01408"/>
    </source>
</evidence>
<evidence type="ECO:0000259" key="4">
    <source>
        <dbReference type="Pfam" id="PF02894"/>
    </source>
</evidence>
<organism evidence="5 6">
    <name type="scientific">Paenibacillus validus</name>
    <dbReference type="NCBI Taxonomy" id="44253"/>
    <lineage>
        <taxon>Bacteria</taxon>
        <taxon>Bacillati</taxon>
        <taxon>Bacillota</taxon>
        <taxon>Bacilli</taxon>
        <taxon>Bacillales</taxon>
        <taxon>Paenibacillaceae</taxon>
        <taxon>Paenibacillus</taxon>
    </lineage>
</organism>
<dbReference type="InterPro" id="IPR030827">
    <property type="entry name" value="Myo_inos_IolG"/>
</dbReference>
<dbReference type="EMBL" id="WNZX01000003">
    <property type="protein sequence ID" value="MUG70098.1"/>
    <property type="molecule type" value="Genomic_DNA"/>
</dbReference>
<name>A0A7X2Z866_9BACL</name>
<gene>
    <name evidence="5" type="primary">iolG</name>
    <name evidence="5" type="ORF">GNP93_05330</name>
</gene>
<feature type="domain" description="Gfo/Idh/MocA-like oxidoreductase N-terminal" evidence="3">
    <location>
        <begin position="5"/>
        <end position="125"/>
    </location>
</feature>
<dbReference type="GO" id="GO:0000166">
    <property type="term" value="F:nucleotide binding"/>
    <property type="evidence" value="ECO:0007669"/>
    <property type="project" value="InterPro"/>
</dbReference>
<dbReference type="InterPro" id="IPR000683">
    <property type="entry name" value="Gfo/Idh/MocA-like_OxRdtase_N"/>
</dbReference>
<comment type="similarity">
    <text evidence="1">Belongs to the Gfo/Idh/MocA family.</text>
</comment>
<dbReference type="PANTHER" id="PTHR42840">
    <property type="entry name" value="NAD(P)-BINDING ROSSMANN-FOLD SUPERFAMILY PROTEIN-RELATED"/>
    <property type="match status" value="1"/>
</dbReference>
<accession>A0A7X2Z866</accession>